<comment type="caution">
    <text evidence="4">The sequence shown here is derived from an EMBL/GenBank/DDBJ whole genome shotgun (WGS) entry which is preliminary data.</text>
</comment>
<feature type="repeat" description="PPR" evidence="3">
    <location>
        <begin position="119"/>
        <end position="153"/>
    </location>
</feature>
<dbReference type="Gene3D" id="1.25.40.10">
    <property type="entry name" value="Tetratricopeptide repeat domain"/>
    <property type="match status" value="2"/>
</dbReference>
<dbReference type="InterPro" id="IPR011990">
    <property type="entry name" value="TPR-like_helical_dom_sf"/>
</dbReference>
<dbReference type="Proteomes" id="UP001497480">
    <property type="component" value="Unassembled WGS sequence"/>
</dbReference>
<sequence length="209" mass="23580">MGMFSEMRHEGIQPDVITCNTLFSVCAHRILGLQAEMLFRTMNEGGVGLAMTTYSYLVDTFELGSIREAMDVIRKMLVGGCVPNAATCSILLNLYGKCGRYDNVQDLFLEMKASNTDLDDGTYNILIQVFGQGGQYEEAVNAYVGMEKENYDSNVQTLEAVSSVYCHRYPTDGSISTDKHQNFCPDLRSDQSDQSQKNNRIFVYFWWSQ</sequence>
<dbReference type="PROSITE" id="PS51375">
    <property type="entry name" value="PPR"/>
    <property type="match status" value="2"/>
</dbReference>
<accession>A0AAV1YB24</accession>
<evidence type="ECO:0000256" key="2">
    <source>
        <dbReference type="ARBA" id="ARBA00022737"/>
    </source>
</evidence>
<reference evidence="4 5" key="1">
    <citation type="submission" date="2024-03" db="EMBL/GenBank/DDBJ databases">
        <authorList>
            <person name="Martinez-Hernandez J."/>
        </authorList>
    </citation>
    <scope>NUCLEOTIDE SEQUENCE [LARGE SCALE GENOMIC DNA]</scope>
</reference>
<dbReference type="PANTHER" id="PTHR47447:SF17">
    <property type="entry name" value="OS12G0638900 PROTEIN"/>
    <property type="match status" value="1"/>
</dbReference>
<dbReference type="AlphaFoldDB" id="A0AAV1YB24"/>
<evidence type="ECO:0000256" key="3">
    <source>
        <dbReference type="PROSITE-ProRule" id="PRU00708"/>
    </source>
</evidence>
<protein>
    <recommendedName>
        <fullName evidence="6">Pentatricopeptide repeat-containing protein</fullName>
    </recommendedName>
</protein>
<dbReference type="PANTHER" id="PTHR47447">
    <property type="entry name" value="OS03G0856100 PROTEIN"/>
    <property type="match status" value="1"/>
</dbReference>
<dbReference type="EMBL" id="CAXHTB010000022">
    <property type="protein sequence ID" value="CAL0330160.1"/>
    <property type="molecule type" value="Genomic_DNA"/>
</dbReference>
<keyword evidence="5" id="KW-1185">Reference proteome</keyword>
<evidence type="ECO:0008006" key="6">
    <source>
        <dbReference type="Google" id="ProtNLM"/>
    </source>
</evidence>
<dbReference type="InterPro" id="IPR002885">
    <property type="entry name" value="PPR_rpt"/>
</dbReference>
<dbReference type="Pfam" id="PF13812">
    <property type="entry name" value="PPR_3"/>
    <property type="match status" value="1"/>
</dbReference>
<proteinExistence type="inferred from homology"/>
<organism evidence="4 5">
    <name type="scientific">Lupinus luteus</name>
    <name type="common">European yellow lupine</name>
    <dbReference type="NCBI Taxonomy" id="3873"/>
    <lineage>
        <taxon>Eukaryota</taxon>
        <taxon>Viridiplantae</taxon>
        <taxon>Streptophyta</taxon>
        <taxon>Embryophyta</taxon>
        <taxon>Tracheophyta</taxon>
        <taxon>Spermatophyta</taxon>
        <taxon>Magnoliopsida</taxon>
        <taxon>eudicotyledons</taxon>
        <taxon>Gunneridae</taxon>
        <taxon>Pentapetalae</taxon>
        <taxon>rosids</taxon>
        <taxon>fabids</taxon>
        <taxon>Fabales</taxon>
        <taxon>Fabaceae</taxon>
        <taxon>Papilionoideae</taxon>
        <taxon>50 kb inversion clade</taxon>
        <taxon>genistoids sensu lato</taxon>
        <taxon>core genistoids</taxon>
        <taxon>Genisteae</taxon>
        <taxon>Lupinus</taxon>
    </lineage>
</organism>
<comment type="similarity">
    <text evidence="1">Belongs to the PPR family. P subfamily.</text>
</comment>
<name>A0AAV1YB24_LUPLU</name>
<feature type="repeat" description="PPR" evidence="3">
    <location>
        <begin position="84"/>
        <end position="118"/>
    </location>
</feature>
<gene>
    <name evidence="4" type="ORF">LLUT_LOCUS31220</name>
</gene>
<evidence type="ECO:0000313" key="4">
    <source>
        <dbReference type="EMBL" id="CAL0330160.1"/>
    </source>
</evidence>
<evidence type="ECO:0000256" key="1">
    <source>
        <dbReference type="ARBA" id="ARBA00007626"/>
    </source>
</evidence>
<dbReference type="NCBIfam" id="TIGR00756">
    <property type="entry name" value="PPR"/>
    <property type="match status" value="2"/>
</dbReference>
<keyword evidence="2" id="KW-0677">Repeat</keyword>
<dbReference type="Pfam" id="PF13041">
    <property type="entry name" value="PPR_2"/>
    <property type="match status" value="1"/>
</dbReference>
<evidence type="ECO:0000313" key="5">
    <source>
        <dbReference type="Proteomes" id="UP001497480"/>
    </source>
</evidence>